<dbReference type="OrthoDB" id="9807748at2"/>
<dbReference type="Pfam" id="PF01311">
    <property type="entry name" value="Bac_export_1"/>
    <property type="match status" value="1"/>
</dbReference>
<dbReference type="PRINTS" id="PR00953">
    <property type="entry name" value="TYPE3IMRPROT"/>
</dbReference>
<evidence type="ECO:0000256" key="1">
    <source>
        <dbReference type="ARBA" id="ARBA00004651"/>
    </source>
</evidence>
<evidence type="ECO:0000313" key="7">
    <source>
        <dbReference type="EMBL" id="TFB84584.1"/>
    </source>
</evidence>
<dbReference type="GO" id="GO:0006605">
    <property type="term" value="P:protein targeting"/>
    <property type="evidence" value="ECO:0007669"/>
    <property type="project" value="InterPro"/>
</dbReference>
<evidence type="ECO:0000256" key="5">
    <source>
        <dbReference type="ARBA" id="ARBA00022989"/>
    </source>
</evidence>
<dbReference type="EMBL" id="SOFF01000044">
    <property type="protein sequence ID" value="TFB84584.1"/>
    <property type="molecule type" value="Genomic_DNA"/>
</dbReference>
<keyword evidence="3" id="KW-1003">Cell membrane</keyword>
<dbReference type="InterPro" id="IPR002010">
    <property type="entry name" value="T3SS_IM_R"/>
</dbReference>
<protein>
    <submittedName>
        <fullName evidence="7">Type III secretion protein</fullName>
    </submittedName>
</protein>
<keyword evidence="4" id="KW-0812">Transmembrane</keyword>
<dbReference type="GO" id="GO:0005886">
    <property type="term" value="C:plasma membrane"/>
    <property type="evidence" value="ECO:0007669"/>
    <property type="project" value="UniProtKB-SubCell"/>
</dbReference>
<keyword evidence="5" id="KW-1133">Transmembrane helix</keyword>
<gene>
    <name evidence="7" type="ORF">E3O10_15755</name>
</gene>
<dbReference type="RefSeq" id="WP_092110135.1">
    <property type="nucleotide sequence ID" value="NZ_FOCN01000008.1"/>
</dbReference>
<comment type="caution">
    <text evidence="7">The sequence shown here is derived from an EMBL/GenBank/DDBJ whole genome shotgun (WGS) entry which is preliminary data.</text>
</comment>
<keyword evidence="8" id="KW-1185">Reference proteome</keyword>
<comment type="subcellular location">
    <subcellularLocation>
        <location evidence="1">Cell membrane</location>
        <topology evidence="1">Multi-pass membrane protein</topology>
    </subcellularLocation>
</comment>
<dbReference type="STRING" id="1424661.SAMN05216281_10894"/>
<keyword evidence="6" id="KW-0472">Membrane</keyword>
<evidence type="ECO:0000313" key="8">
    <source>
        <dbReference type="Proteomes" id="UP000297654"/>
    </source>
</evidence>
<dbReference type="Proteomes" id="UP000297654">
    <property type="component" value="Unassembled WGS sequence"/>
</dbReference>
<evidence type="ECO:0000256" key="6">
    <source>
        <dbReference type="ARBA" id="ARBA00023136"/>
    </source>
</evidence>
<proteinExistence type="inferred from homology"/>
<evidence type="ECO:0000256" key="2">
    <source>
        <dbReference type="ARBA" id="ARBA00009772"/>
    </source>
</evidence>
<reference evidence="7 8" key="1">
    <citation type="submission" date="2019-03" db="EMBL/GenBank/DDBJ databases">
        <title>Genomics of glacier-inhabiting Cryobacterium strains.</title>
        <authorList>
            <person name="Liu Q."/>
            <person name="Xin Y.-H."/>
        </authorList>
    </citation>
    <scope>NUCLEOTIDE SEQUENCE [LARGE SCALE GENOMIC DNA]</scope>
    <source>
        <strain evidence="7 8">Hh15</strain>
    </source>
</reference>
<name>A0A1H8GVC0_9MICO</name>
<evidence type="ECO:0000256" key="3">
    <source>
        <dbReference type="ARBA" id="ARBA00022475"/>
    </source>
</evidence>
<organism evidence="7 8">
    <name type="scientific">Cryobacterium luteum</name>
    <dbReference type="NCBI Taxonomy" id="1424661"/>
    <lineage>
        <taxon>Bacteria</taxon>
        <taxon>Bacillati</taxon>
        <taxon>Actinomycetota</taxon>
        <taxon>Actinomycetes</taxon>
        <taxon>Micrococcales</taxon>
        <taxon>Microbacteriaceae</taxon>
        <taxon>Cryobacterium</taxon>
    </lineage>
</organism>
<sequence length="252" mass="26284">MEFNLNFAWIEAVMLAGVRMVAFLIIAPPFSYRAFPARIKAMLAIGLALAVSPRVTADYVSQNTAGFVGALILEILVGATLGFLVFLVFAAVQSAGGLIDMFSGFQMAQGFDPQSMVNGAQFTRLFQMTALALMFASGAYQLVLGGLFRSYSAIPLGSGIDLAAPAQAIISGTTQMFLAAVQIAGPLLVVLFLADAGLGLLTRVAPALNAFALGFPLKILITLSLAATVFVALPRIVSSLTGQALDALMGVK</sequence>
<comment type="similarity">
    <text evidence="2">Belongs to the FliR/MopE/SpaR family.</text>
</comment>
<dbReference type="PANTHER" id="PTHR30065:SF1">
    <property type="entry name" value="SURFACE PRESENTATION OF ANTIGENS PROTEIN SPAR"/>
    <property type="match status" value="1"/>
</dbReference>
<dbReference type="AlphaFoldDB" id="A0A1H8GVC0"/>
<accession>A0A1H8GVC0</accession>
<evidence type="ECO:0000256" key="4">
    <source>
        <dbReference type="ARBA" id="ARBA00022692"/>
    </source>
</evidence>
<dbReference type="PANTHER" id="PTHR30065">
    <property type="entry name" value="FLAGELLAR BIOSYNTHETIC PROTEIN FLIR"/>
    <property type="match status" value="1"/>
</dbReference>